<dbReference type="OrthoDB" id="9812156at2"/>
<dbReference type="Pfam" id="PF08797">
    <property type="entry name" value="HIRAN"/>
    <property type="match status" value="1"/>
</dbReference>
<keyword evidence="5" id="KW-1185">Reference proteome</keyword>
<dbReference type="SMART" id="SM00910">
    <property type="entry name" value="HIRAN"/>
    <property type="match status" value="1"/>
</dbReference>
<gene>
    <name evidence="4" type="ORF">NCTC12224_01332</name>
</gene>
<name>A0A380KAF4_9STRE</name>
<dbReference type="Gene3D" id="3.30.70.2330">
    <property type="match status" value="1"/>
</dbReference>
<dbReference type="Proteomes" id="UP000254924">
    <property type="component" value="Unassembled WGS sequence"/>
</dbReference>
<evidence type="ECO:0000259" key="3">
    <source>
        <dbReference type="SMART" id="SM00910"/>
    </source>
</evidence>
<evidence type="ECO:0000256" key="2">
    <source>
        <dbReference type="ARBA" id="ARBA00022801"/>
    </source>
</evidence>
<feature type="domain" description="HIRAN" evidence="3">
    <location>
        <begin position="12"/>
        <end position="114"/>
    </location>
</feature>
<organism evidence="4 5">
    <name type="scientific">Streptococcus hyointestinalis</name>
    <dbReference type="NCBI Taxonomy" id="1337"/>
    <lineage>
        <taxon>Bacteria</taxon>
        <taxon>Bacillati</taxon>
        <taxon>Bacillota</taxon>
        <taxon>Bacilli</taxon>
        <taxon>Lactobacillales</taxon>
        <taxon>Streptococcaceae</taxon>
        <taxon>Streptococcus</taxon>
    </lineage>
</organism>
<evidence type="ECO:0000313" key="5">
    <source>
        <dbReference type="Proteomes" id="UP000254924"/>
    </source>
</evidence>
<keyword evidence="2" id="KW-0378">Hydrolase</keyword>
<dbReference type="GO" id="GO:0008270">
    <property type="term" value="F:zinc ion binding"/>
    <property type="evidence" value="ECO:0007669"/>
    <property type="project" value="InterPro"/>
</dbReference>
<sequence length="116" mass="13293">MTDIVKGFEPSRHFCDFHLAGFTYHDGLDVISELTLGAPVSLKAEPNNIHDPEAVAVFYGDTKIGYVPQGKNKRLFQLIYFGYGDILEAQIQMAKLDTHPERQFRVLVRLKDRRKK</sequence>
<proteinExistence type="predicted"/>
<dbReference type="AlphaFoldDB" id="A0A380KAF4"/>
<keyword evidence="1" id="KW-0479">Metal-binding</keyword>
<evidence type="ECO:0000256" key="1">
    <source>
        <dbReference type="ARBA" id="ARBA00022723"/>
    </source>
</evidence>
<dbReference type="GO" id="GO:0016818">
    <property type="term" value="F:hydrolase activity, acting on acid anhydrides, in phosphorus-containing anhydrides"/>
    <property type="evidence" value="ECO:0007669"/>
    <property type="project" value="InterPro"/>
</dbReference>
<reference evidence="4 5" key="1">
    <citation type="submission" date="2018-06" db="EMBL/GenBank/DDBJ databases">
        <authorList>
            <consortium name="Pathogen Informatics"/>
            <person name="Doyle S."/>
        </authorList>
    </citation>
    <scope>NUCLEOTIDE SEQUENCE [LARGE SCALE GENOMIC DNA]</scope>
    <source>
        <strain evidence="4 5">NCTC12224</strain>
    </source>
</reference>
<dbReference type="InterPro" id="IPR014905">
    <property type="entry name" value="HIRAN"/>
</dbReference>
<evidence type="ECO:0000313" key="4">
    <source>
        <dbReference type="EMBL" id="SUN61116.1"/>
    </source>
</evidence>
<dbReference type="GO" id="GO:0003676">
    <property type="term" value="F:nucleic acid binding"/>
    <property type="evidence" value="ECO:0007669"/>
    <property type="project" value="InterPro"/>
</dbReference>
<protein>
    <submittedName>
        <fullName evidence="4">HIRAN domain</fullName>
    </submittedName>
</protein>
<dbReference type="EMBL" id="UHFN01000007">
    <property type="protein sequence ID" value="SUN61116.1"/>
    <property type="molecule type" value="Genomic_DNA"/>
</dbReference>
<accession>A0A380KAF4</accession>